<organism evidence="1 2">
    <name type="scientific">Lindgomyces ingoldianus</name>
    <dbReference type="NCBI Taxonomy" id="673940"/>
    <lineage>
        <taxon>Eukaryota</taxon>
        <taxon>Fungi</taxon>
        <taxon>Dikarya</taxon>
        <taxon>Ascomycota</taxon>
        <taxon>Pezizomycotina</taxon>
        <taxon>Dothideomycetes</taxon>
        <taxon>Pleosporomycetidae</taxon>
        <taxon>Pleosporales</taxon>
        <taxon>Lindgomycetaceae</taxon>
        <taxon>Lindgomyces</taxon>
    </lineage>
</organism>
<sequence>MTDSTDLLDRWIYLQRSEYCNLELSADKVMKLGDIPVKPTYSDHQSGATKPSEMDAKNLSNYTADHNQWERKITEYKILRKSLARMSADISWTIALRHYFLIEDHNDAYNKLKKPHKDFDAWLSKWLQTVGQCRRANLPDVQGTRAQTDFLRTIKPLAPEFAANALLYIIEKEDCNDLALILSLEDYISRYRTWHRTMNPVAASIGSFATLGIAGTNQNRSRFKPGAKPLCICGSIHWFNECEYLNPATRTKGWKPDQSIQQKVNQARKDPNINSKVLAALERNKQRREKQQRQQNAPTTPINFNDGKLPSLTLQSNALQQVFSTSIAVPSLINRWILDPGSNAHICNNT</sequence>
<proteinExistence type="predicted"/>
<accession>A0ACB6QXT5</accession>
<dbReference type="Proteomes" id="UP000799755">
    <property type="component" value="Unassembled WGS sequence"/>
</dbReference>
<evidence type="ECO:0000313" key="2">
    <source>
        <dbReference type="Proteomes" id="UP000799755"/>
    </source>
</evidence>
<evidence type="ECO:0000313" key="1">
    <source>
        <dbReference type="EMBL" id="KAF2471828.1"/>
    </source>
</evidence>
<comment type="caution">
    <text evidence="1">The sequence shown here is derived from an EMBL/GenBank/DDBJ whole genome shotgun (WGS) entry which is preliminary data.</text>
</comment>
<gene>
    <name evidence="1" type="ORF">BDR25DRAFT_393325</name>
</gene>
<keyword evidence="2" id="KW-1185">Reference proteome</keyword>
<protein>
    <submittedName>
        <fullName evidence="1">Uncharacterized protein</fullName>
    </submittedName>
</protein>
<name>A0ACB6QXT5_9PLEO</name>
<dbReference type="EMBL" id="MU003504">
    <property type="protein sequence ID" value="KAF2471828.1"/>
    <property type="molecule type" value="Genomic_DNA"/>
</dbReference>
<reference evidence="1" key="1">
    <citation type="journal article" date="2020" name="Stud. Mycol.">
        <title>101 Dothideomycetes genomes: a test case for predicting lifestyles and emergence of pathogens.</title>
        <authorList>
            <person name="Haridas S."/>
            <person name="Albert R."/>
            <person name="Binder M."/>
            <person name="Bloem J."/>
            <person name="Labutti K."/>
            <person name="Salamov A."/>
            <person name="Andreopoulos B."/>
            <person name="Baker S."/>
            <person name="Barry K."/>
            <person name="Bills G."/>
            <person name="Bluhm B."/>
            <person name="Cannon C."/>
            <person name="Castanera R."/>
            <person name="Culley D."/>
            <person name="Daum C."/>
            <person name="Ezra D."/>
            <person name="Gonzalez J."/>
            <person name="Henrissat B."/>
            <person name="Kuo A."/>
            <person name="Liang C."/>
            <person name="Lipzen A."/>
            <person name="Lutzoni F."/>
            <person name="Magnuson J."/>
            <person name="Mondo S."/>
            <person name="Nolan M."/>
            <person name="Ohm R."/>
            <person name="Pangilinan J."/>
            <person name="Park H.-J."/>
            <person name="Ramirez L."/>
            <person name="Alfaro M."/>
            <person name="Sun H."/>
            <person name="Tritt A."/>
            <person name="Yoshinaga Y."/>
            <person name="Zwiers L.-H."/>
            <person name="Turgeon B."/>
            <person name="Goodwin S."/>
            <person name="Spatafora J."/>
            <person name="Crous P."/>
            <person name="Grigoriev I."/>
        </authorList>
    </citation>
    <scope>NUCLEOTIDE SEQUENCE</scope>
    <source>
        <strain evidence="1">ATCC 200398</strain>
    </source>
</reference>